<keyword evidence="1" id="KW-0472">Membrane</keyword>
<organism evidence="2">
    <name type="scientific">viral metagenome</name>
    <dbReference type="NCBI Taxonomy" id="1070528"/>
    <lineage>
        <taxon>unclassified sequences</taxon>
        <taxon>metagenomes</taxon>
        <taxon>organismal metagenomes</taxon>
    </lineage>
</organism>
<name>A0A6C0HS33_9ZZZZ</name>
<protein>
    <submittedName>
        <fullName evidence="2">Uncharacterized protein</fullName>
    </submittedName>
</protein>
<evidence type="ECO:0000313" key="2">
    <source>
        <dbReference type="EMBL" id="QHT83147.1"/>
    </source>
</evidence>
<feature type="transmembrane region" description="Helical" evidence="1">
    <location>
        <begin position="803"/>
        <end position="819"/>
    </location>
</feature>
<proteinExistence type="predicted"/>
<sequence>MTDKITLDGRELSELNKSIDDELKSGYIGKYLGKNVRSNINGEVYHISEKGAMKYFTSPSILTDTMGNNGCPAEYINIDEDLKSETFRKENPYVFTGTNMISFGQGQSCGAGKNVFVDDLPPLETSEVGCYTSSANELIGENVNFEQCKNLAAKKDYPLFSLNTPVIESGQLYGGNDGTVTGDTYCQGDWGGNGEDKNMDCLYGIDSNGKRIPCSSGGVLKENNLFFCLNKIQENKPSDVGNCYGFKNLENTTSYNKKQVQVKQLPISLKSCTYVDETKPTVNGYILSVSGKFGAITGQSTYAYYWSSSDSECIFGGGVNVSTLKATYGGNCGTQCTIEEGNYTNNLQNSITNLSSFPAKENYPEVTWDLQFDLLYPKTNFYVGTKSSVNPITGATSLTPLYGSADDPCYGCAKDFSVSYQCGNKEMNTINISSPADGVAVNLDCNENIKYCTFGIGISDDGDVKILKDIYGDIKELFTLIGPSPNKLIPVFTEFTESAWLKMKDRLAMNIEYGGKKYNLFKSMGILDLNEYIISPSGTCAIFFSAIPYVIYYEEGLACNNLTGNYLGTQENGYGIFYAINQFLKPLFVNNYGKRGYVDDNMVLHEYSNELNPTFTEYPNMTITSGTVIGSTDYYSDEQCKVECIKNECKYISIDDKCTYYKDMAGNTTSNGRIYEKIDPTSTVSETCPFQDYQSITTTTWENYAKSETPMTSATSCYMKKDDYLTRQINRSNELKTEIANELNTQAKEMNDSIETREKINTNFLSNVNKIKNIKEGFIHSDKSIDKIYEDSLSLKTYNTTQFIVWTIVAIILIIMIIYR</sequence>
<accession>A0A6C0HS33</accession>
<reference evidence="2" key="1">
    <citation type="journal article" date="2020" name="Nature">
        <title>Giant virus diversity and host interactions through global metagenomics.</title>
        <authorList>
            <person name="Schulz F."/>
            <person name="Roux S."/>
            <person name="Paez-Espino D."/>
            <person name="Jungbluth S."/>
            <person name="Walsh D.A."/>
            <person name="Denef V.J."/>
            <person name="McMahon K.D."/>
            <person name="Konstantinidis K.T."/>
            <person name="Eloe-Fadrosh E.A."/>
            <person name="Kyrpides N.C."/>
            <person name="Woyke T."/>
        </authorList>
    </citation>
    <scope>NUCLEOTIDE SEQUENCE</scope>
    <source>
        <strain evidence="2">GVMAG-M-3300023184-167</strain>
    </source>
</reference>
<evidence type="ECO:0000256" key="1">
    <source>
        <dbReference type="SAM" id="Phobius"/>
    </source>
</evidence>
<keyword evidence="1" id="KW-1133">Transmembrane helix</keyword>
<dbReference type="AlphaFoldDB" id="A0A6C0HS33"/>
<dbReference type="EMBL" id="MN740006">
    <property type="protein sequence ID" value="QHT83147.1"/>
    <property type="molecule type" value="Genomic_DNA"/>
</dbReference>
<keyword evidence="1" id="KW-0812">Transmembrane</keyword>